<keyword evidence="2" id="KW-1185">Reference proteome</keyword>
<name>A0ABW1ZRY9_9DEIO</name>
<reference evidence="2" key="1">
    <citation type="journal article" date="2019" name="Int. J. Syst. Evol. Microbiol.">
        <title>The Global Catalogue of Microorganisms (GCM) 10K type strain sequencing project: providing services to taxonomists for standard genome sequencing and annotation.</title>
        <authorList>
            <consortium name="The Broad Institute Genomics Platform"/>
            <consortium name="The Broad Institute Genome Sequencing Center for Infectious Disease"/>
            <person name="Wu L."/>
            <person name="Ma J."/>
        </authorList>
    </citation>
    <scope>NUCLEOTIDE SEQUENCE [LARGE SCALE GENOMIC DNA]</scope>
    <source>
        <strain evidence="2">CCUG 63830</strain>
    </source>
</reference>
<dbReference type="EMBL" id="JBHSWB010000003">
    <property type="protein sequence ID" value="MFC6663461.1"/>
    <property type="molecule type" value="Genomic_DNA"/>
</dbReference>
<dbReference type="SUPFAM" id="SSF88874">
    <property type="entry name" value="Receptor-binding domain of short tail fibre protein gp12"/>
    <property type="match status" value="1"/>
</dbReference>
<protein>
    <submittedName>
        <fullName evidence="1">Phage tail protein</fullName>
    </submittedName>
</protein>
<gene>
    <name evidence="1" type="ORF">ACFP90_25905</name>
</gene>
<sequence>MHWGAQGGLTLNIGQQGGETAHTLSLGEMPAHSHALVASSAAGSTSLPDSSLLASAPMYAAASTPLSALANTSVSSAGGGQAHNNLPPLSTLNFVIALVGIYPSMN</sequence>
<evidence type="ECO:0000313" key="2">
    <source>
        <dbReference type="Proteomes" id="UP001596317"/>
    </source>
</evidence>
<dbReference type="RefSeq" id="WP_380059289.1">
    <property type="nucleotide sequence ID" value="NZ_JBHSWB010000003.1"/>
</dbReference>
<proteinExistence type="predicted"/>
<comment type="caution">
    <text evidence="1">The sequence shown here is derived from an EMBL/GenBank/DDBJ whole genome shotgun (WGS) entry which is preliminary data.</text>
</comment>
<accession>A0ABW1ZRY9</accession>
<evidence type="ECO:0000313" key="1">
    <source>
        <dbReference type="EMBL" id="MFC6663461.1"/>
    </source>
</evidence>
<organism evidence="1 2">
    <name type="scientific">Deinococcus multiflagellatus</name>
    <dbReference type="NCBI Taxonomy" id="1656887"/>
    <lineage>
        <taxon>Bacteria</taxon>
        <taxon>Thermotogati</taxon>
        <taxon>Deinococcota</taxon>
        <taxon>Deinococci</taxon>
        <taxon>Deinococcales</taxon>
        <taxon>Deinococcaceae</taxon>
        <taxon>Deinococcus</taxon>
    </lineage>
</organism>
<dbReference type="Proteomes" id="UP001596317">
    <property type="component" value="Unassembled WGS sequence"/>
</dbReference>